<dbReference type="SUPFAM" id="SSF54768">
    <property type="entry name" value="dsRNA-binding domain-like"/>
    <property type="match status" value="1"/>
</dbReference>
<reference evidence="9 10" key="1">
    <citation type="journal article" date="2024" name="J Genomics">
        <title>Draft genome sequencing and assembly of Favolaschia claudopus CIRM-BRFM 2984 isolated from oak limbs.</title>
        <authorList>
            <person name="Navarro D."/>
            <person name="Drula E."/>
            <person name="Chaduli D."/>
            <person name="Cazenave R."/>
            <person name="Ahrendt S."/>
            <person name="Wang J."/>
            <person name="Lipzen A."/>
            <person name="Daum C."/>
            <person name="Barry K."/>
            <person name="Grigoriev I.V."/>
            <person name="Favel A."/>
            <person name="Rosso M.N."/>
            <person name="Martin F."/>
        </authorList>
    </citation>
    <scope>NUCLEOTIDE SEQUENCE [LARGE SCALE GENOMIC DNA]</scope>
    <source>
        <strain evidence="9 10">CIRM-BRFM 2984</strain>
    </source>
</reference>
<dbReference type="FunFam" id="3.30.230.10:FF:000002">
    <property type="entry name" value="30S ribosomal protein S5"/>
    <property type="match status" value="1"/>
</dbReference>
<dbReference type="InterPro" id="IPR014721">
    <property type="entry name" value="Ribsml_uS5_D2-typ_fold_subgr"/>
</dbReference>
<evidence type="ECO:0000256" key="5">
    <source>
        <dbReference type="RuleBase" id="RU003823"/>
    </source>
</evidence>
<dbReference type="SUPFAM" id="SSF54211">
    <property type="entry name" value="Ribosomal protein S5 domain 2-like"/>
    <property type="match status" value="1"/>
</dbReference>
<dbReference type="InterPro" id="IPR005324">
    <property type="entry name" value="Ribosomal_uS5_C"/>
</dbReference>
<dbReference type="PANTHER" id="PTHR48277">
    <property type="entry name" value="MITOCHONDRIAL RIBOSOMAL PROTEIN S5"/>
    <property type="match status" value="1"/>
</dbReference>
<feature type="domain" description="S5 DRBM" evidence="8">
    <location>
        <begin position="460"/>
        <end position="523"/>
    </location>
</feature>
<keyword evidence="3 4" id="KW-0687">Ribonucleoprotein</keyword>
<keyword evidence="6" id="KW-0175">Coiled coil</keyword>
<dbReference type="InterPro" id="IPR013810">
    <property type="entry name" value="Ribosomal_uS5_N"/>
</dbReference>
<dbReference type="AlphaFoldDB" id="A0AAW0CXA8"/>
<dbReference type="GO" id="GO:0005737">
    <property type="term" value="C:cytoplasm"/>
    <property type="evidence" value="ECO:0007669"/>
    <property type="project" value="UniProtKB-ARBA"/>
</dbReference>
<dbReference type="InterPro" id="IPR020568">
    <property type="entry name" value="Ribosomal_Su5_D2-typ_SF"/>
</dbReference>
<protein>
    <submittedName>
        <fullName evidence="9">37S ribosomal protein</fullName>
    </submittedName>
</protein>
<proteinExistence type="inferred from homology"/>
<evidence type="ECO:0000313" key="9">
    <source>
        <dbReference type="EMBL" id="KAK7044691.1"/>
    </source>
</evidence>
<evidence type="ECO:0000256" key="7">
    <source>
        <dbReference type="SAM" id="MobiDB-lite"/>
    </source>
</evidence>
<evidence type="ECO:0000256" key="6">
    <source>
        <dbReference type="SAM" id="Coils"/>
    </source>
</evidence>
<evidence type="ECO:0000256" key="2">
    <source>
        <dbReference type="ARBA" id="ARBA00022980"/>
    </source>
</evidence>
<dbReference type="Gene3D" id="3.30.230.10">
    <property type="match status" value="1"/>
</dbReference>
<dbReference type="EMBL" id="JAWWNJ010000011">
    <property type="protein sequence ID" value="KAK7044691.1"/>
    <property type="molecule type" value="Genomic_DNA"/>
</dbReference>
<keyword evidence="2 4" id="KW-0689">Ribosomal protein</keyword>
<comment type="caution">
    <text evidence="9">The sequence shown here is derived from an EMBL/GenBank/DDBJ whole genome shotgun (WGS) entry which is preliminary data.</text>
</comment>
<dbReference type="PANTHER" id="PTHR48277:SF1">
    <property type="entry name" value="MITOCHONDRIAL RIBOSOMAL PROTEIN S5"/>
    <property type="match status" value="1"/>
</dbReference>
<dbReference type="PROSITE" id="PS50881">
    <property type="entry name" value="S5_DSRBD"/>
    <property type="match status" value="1"/>
</dbReference>
<evidence type="ECO:0000256" key="1">
    <source>
        <dbReference type="ARBA" id="ARBA00008945"/>
    </source>
</evidence>
<feature type="compositionally biased region" description="Low complexity" evidence="7">
    <location>
        <begin position="215"/>
        <end position="231"/>
    </location>
</feature>
<comment type="similarity">
    <text evidence="1 5">Belongs to the universal ribosomal protein uS5 family.</text>
</comment>
<dbReference type="Pfam" id="PF03719">
    <property type="entry name" value="Ribosomal_S5_C"/>
    <property type="match status" value="1"/>
</dbReference>
<evidence type="ECO:0000256" key="4">
    <source>
        <dbReference type="PROSITE-ProRule" id="PRU00268"/>
    </source>
</evidence>
<feature type="region of interest" description="Disordered" evidence="7">
    <location>
        <begin position="209"/>
        <end position="232"/>
    </location>
</feature>
<dbReference type="GO" id="GO:0005840">
    <property type="term" value="C:ribosome"/>
    <property type="evidence" value="ECO:0007669"/>
    <property type="project" value="UniProtKB-KW"/>
</dbReference>
<name>A0AAW0CXA8_9AGAR</name>
<sequence length="639" mass="73057">MNRLVRLAVSRRRPNLYAFPRTFRVPQNRRYASRNSGPSRRETLESLYDEYIASIHASDPRQAPLSFEQFAQTVRQLEQNGALAEPEQQEDTSPLSDKYDDMLAALAQMEETMPNAEYQETLENLADSYREALEPSGIDPLFKYRLNRLDVTNGSMDDVAQRLTRLVSSTTDPLLLEQVENKLATYNGPLSTLNMAVEWYLDNQEAITVPDTPESQSSSSVDLSSSPISLDDSSKPVFDNNLYYSMETPVDELTRHLRNRDVEYAIQHRMTYEDREELVRLLESIIIPVFNEDMATFNAIADIFAKYEDVELSFHTEPRLPHVRRLNVFKRLLPRPDDEKPEDREKEKAEIQEIVAEVQRKEEIEEAERRAKEQPWPDLMTRDPLLDSRDVLELPPTKDSPYHNRVVIRNHQSIFTEALHADSFDFDNPDYEPTKTEDIEEQNNDERVNLPIPASKAEQLITFPVDFYMAKQQTGKGTIARIVHVLVVGDGKGMVGLGIGKHEKGEVAKAKAFRDAVRNMDWVERFENRTIWTEVRTKFGATTVILRPRPVGFGLRCNPYIHRLLKAAGIKDISAKVWGSRNRMGVMKATLRLLQAGHAPLGMGDGVGGPGRKSHKGTGLRSKSEIERERGRRLVDLRV</sequence>
<evidence type="ECO:0000256" key="3">
    <source>
        <dbReference type="ARBA" id="ARBA00023274"/>
    </source>
</evidence>
<dbReference type="Gene3D" id="3.30.160.20">
    <property type="match status" value="1"/>
</dbReference>
<organism evidence="9 10">
    <name type="scientific">Favolaschia claudopus</name>
    <dbReference type="NCBI Taxonomy" id="2862362"/>
    <lineage>
        <taxon>Eukaryota</taxon>
        <taxon>Fungi</taxon>
        <taxon>Dikarya</taxon>
        <taxon>Basidiomycota</taxon>
        <taxon>Agaricomycotina</taxon>
        <taxon>Agaricomycetes</taxon>
        <taxon>Agaricomycetidae</taxon>
        <taxon>Agaricales</taxon>
        <taxon>Marasmiineae</taxon>
        <taxon>Mycenaceae</taxon>
        <taxon>Favolaschia</taxon>
    </lineage>
</organism>
<dbReference type="GO" id="GO:0003735">
    <property type="term" value="F:structural constituent of ribosome"/>
    <property type="evidence" value="ECO:0007669"/>
    <property type="project" value="UniProtKB-UniRule"/>
</dbReference>
<gene>
    <name evidence="9" type="ORF">R3P38DRAFT_2880219</name>
</gene>
<evidence type="ECO:0000313" key="10">
    <source>
        <dbReference type="Proteomes" id="UP001362999"/>
    </source>
</evidence>
<dbReference type="InterPro" id="IPR000851">
    <property type="entry name" value="Ribosomal_uS5"/>
</dbReference>
<feature type="coiled-coil region" evidence="6">
    <location>
        <begin position="344"/>
        <end position="374"/>
    </location>
</feature>
<accession>A0AAW0CXA8</accession>
<evidence type="ECO:0000259" key="8">
    <source>
        <dbReference type="PROSITE" id="PS50881"/>
    </source>
</evidence>
<dbReference type="GO" id="GO:0006412">
    <property type="term" value="P:translation"/>
    <property type="evidence" value="ECO:0007669"/>
    <property type="project" value="InterPro"/>
</dbReference>
<dbReference type="GO" id="GO:1990904">
    <property type="term" value="C:ribonucleoprotein complex"/>
    <property type="evidence" value="ECO:0007669"/>
    <property type="project" value="UniProtKB-UniRule"/>
</dbReference>
<dbReference type="Pfam" id="PF00333">
    <property type="entry name" value="Ribosomal_S5"/>
    <property type="match status" value="1"/>
</dbReference>
<feature type="region of interest" description="Disordered" evidence="7">
    <location>
        <begin position="602"/>
        <end position="629"/>
    </location>
</feature>
<dbReference type="GO" id="GO:0003723">
    <property type="term" value="F:RNA binding"/>
    <property type="evidence" value="ECO:0007669"/>
    <property type="project" value="InterPro"/>
</dbReference>
<dbReference type="Proteomes" id="UP001362999">
    <property type="component" value="Unassembled WGS sequence"/>
</dbReference>
<keyword evidence="10" id="KW-1185">Reference proteome</keyword>